<accession>A0A5B7WVT0</accession>
<keyword evidence="3" id="KW-1185">Reference proteome</keyword>
<dbReference type="InterPro" id="IPR036866">
    <property type="entry name" value="RibonucZ/Hydroxyglut_hydro"/>
</dbReference>
<keyword evidence="2" id="KW-0378">Hydrolase</keyword>
<dbReference type="PANTHER" id="PTHR46233:SF1">
    <property type="entry name" value="CONSERVED PROTEIN"/>
    <property type="match status" value="1"/>
</dbReference>
<dbReference type="EMBL" id="CP034412">
    <property type="protein sequence ID" value="QCY47415.1"/>
    <property type="molecule type" value="Genomic_DNA"/>
</dbReference>
<sequence>MNTLDLDDVIIRQISVSDMDNNVYLLTEKASGKQLLVDAADDWSAISAMIEQAAGDGPEPELVGIATTHQHWDHVRALSQAHQAHPVPTYAGAEDAAQIEQHSGVATSNPVKHGDRLPLGDVVIDCVHLRGHTPGSIAYVVRDSSGRIAILSGDSLFPGGVGNTGEDPQRFMQLFADVSERLFGAYPDEAVVLPGHGDSTTLGQERPHLEEWQERGW</sequence>
<name>A0A5B7WVT0_9MICC</name>
<dbReference type="Gene3D" id="3.60.15.10">
    <property type="entry name" value="Ribonuclease Z/Hydroxyacylglutathione hydrolase-like"/>
    <property type="match status" value="1"/>
</dbReference>
<dbReference type="SMART" id="SM00849">
    <property type="entry name" value="Lactamase_B"/>
    <property type="match status" value="1"/>
</dbReference>
<dbReference type="PANTHER" id="PTHR46233">
    <property type="entry name" value="HYDROXYACYLGLUTATHIONE HYDROLASE GLOC"/>
    <property type="match status" value="1"/>
</dbReference>
<dbReference type="InterPro" id="IPR001279">
    <property type="entry name" value="Metallo-B-lactamas"/>
</dbReference>
<dbReference type="KEGG" id="gcr:GcLGCM259_1691"/>
<evidence type="ECO:0000313" key="2">
    <source>
        <dbReference type="EMBL" id="QCY47415.1"/>
    </source>
</evidence>
<evidence type="ECO:0000259" key="1">
    <source>
        <dbReference type="SMART" id="SM00849"/>
    </source>
</evidence>
<reference evidence="2 3" key="1">
    <citation type="submission" date="2018-12" db="EMBL/GenBank/DDBJ databases">
        <title>Complete Genome Sequence of Glutamicibacter creatinolyticus strain LGCM259,isolated from an abscess of a 12-year-old mare in Italy.</title>
        <authorList>
            <person name="Santos R.G."/>
            <person name="Silva A.L."/>
            <person name="Seyffert N."/>
            <person name="Castro T.L.P."/>
            <person name="Attili A.R."/>
            <person name="Rifici C."/>
            <person name="Mazzullo G."/>
            <person name="Brenig B."/>
            <person name="Venanzi F."/>
            <person name="Azevedo V."/>
        </authorList>
    </citation>
    <scope>NUCLEOTIDE SEQUENCE [LARGE SCALE GENOMIC DNA]</scope>
    <source>
        <strain evidence="2 3">LGCM 259</strain>
    </source>
</reference>
<dbReference type="GO" id="GO:0016787">
    <property type="term" value="F:hydrolase activity"/>
    <property type="evidence" value="ECO:0007669"/>
    <property type="project" value="UniProtKB-KW"/>
</dbReference>
<dbReference type="InterPro" id="IPR051453">
    <property type="entry name" value="MBL_Glyoxalase_II"/>
</dbReference>
<dbReference type="Proteomes" id="UP000307000">
    <property type="component" value="Chromosome"/>
</dbReference>
<dbReference type="Pfam" id="PF00753">
    <property type="entry name" value="Lactamase_B"/>
    <property type="match status" value="1"/>
</dbReference>
<gene>
    <name evidence="2" type="ORF">GcLGCM259_1691</name>
</gene>
<organism evidence="2 3">
    <name type="scientific">Glutamicibacter creatinolyticus</name>
    <dbReference type="NCBI Taxonomy" id="162496"/>
    <lineage>
        <taxon>Bacteria</taxon>
        <taxon>Bacillati</taxon>
        <taxon>Actinomycetota</taxon>
        <taxon>Actinomycetes</taxon>
        <taxon>Micrococcales</taxon>
        <taxon>Micrococcaceae</taxon>
        <taxon>Glutamicibacter</taxon>
    </lineage>
</organism>
<feature type="domain" description="Metallo-beta-lactamase" evidence="1">
    <location>
        <begin position="20"/>
        <end position="196"/>
    </location>
</feature>
<evidence type="ECO:0000313" key="3">
    <source>
        <dbReference type="Proteomes" id="UP000307000"/>
    </source>
</evidence>
<dbReference type="RefSeq" id="WP_054821944.1">
    <property type="nucleotide sequence ID" value="NZ_BAAAGL010000016.1"/>
</dbReference>
<dbReference type="SUPFAM" id="SSF56281">
    <property type="entry name" value="Metallo-hydrolase/oxidoreductase"/>
    <property type="match status" value="1"/>
</dbReference>
<proteinExistence type="predicted"/>
<dbReference type="AlphaFoldDB" id="A0A5B7WVT0"/>
<protein>
    <submittedName>
        <fullName evidence="2">Metallo-hydrolase</fullName>
    </submittedName>
</protein>